<keyword evidence="1" id="KW-1133">Transmembrane helix</keyword>
<dbReference type="AlphaFoldDB" id="A0A0G0JH44"/>
<comment type="caution">
    <text evidence="2">The sequence shown here is derived from an EMBL/GenBank/DDBJ whole genome shotgun (WGS) entry which is preliminary data.</text>
</comment>
<keyword evidence="1" id="KW-0472">Membrane</keyword>
<accession>A0A0G0JH44</accession>
<evidence type="ECO:0000313" key="2">
    <source>
        <dbReference type="EMBL" id="KKQ66052.1"/>
    </source>
</evidence>
<sequence>MSPAPLFVDEPDSSPVVIATNALSKKRFPKKVIFAGLTIVFVIAAVGLGVFTITNRTQRKSVSITPNQSLSPTKQLKKSIYDAFGSSNQYQNIIDYTNLAQSETDSTTRYEYYKKVFSKTHAAYTNTKDSKMLLVLYQLKDLATASPAYKEGDFVIQK</sequence>
<reference evidence="2 3" key="1">
    <citation type="journal article" date="2015" name="Nature">
        <title>rRNA introns, odd ribosomes, and small enigmatic genomes across a large radiation of phyla.</title>
        <authorList>
            <person name="Brown C.T."/>
            <person name="Hug L.A."/>
            <person name="Thomas B.C."/>
            <person name="Sharon I."/>
            <person name="Castelle C.J."/>
            <person name="Singh A."/>
            <person name="Wilkins M.J."/>
            <person name="Williams K.H."/>
            <person name="Banfield J.F."/>
        </authorList>
    </citation>
    <scope>NUCLEOTIDE SEQUENCE [LARGE SCALE GENOMIC DNA]</scope>
</reference>
<feature type="transmembrane region" description="Helical" evidence="1">
    <location>
        <begin position="32"/>
        <end position="53"/>
    </location>
</feature>
<organism evidence="2 3">
    <name type="scientific">Candidatus Daviesbacteria bacterium GW2011_GWA2_38_24</name>
    <dbReference type="NCBI Taxonomy" id="1618422"/>
    <lineage>
        <taxon>Bacteria</taxon>
        <taxon>Candidatus Daviesiibacteriota</taxon>
    </lineage>
</organism>
<gene>
    <name evidence="2" type="ORF">US86_C0007G0097</name>
</gene>
<protein>
    <submittedName>
        <fullName evidence="2">Uncharacterized protein</fullName>
    </submittedName>
</protein>
<keyword evidence="1" id="KW-0812">Transmembrane</keyword>
<name>A0A0G0JH44_9BACT</name>
<dbReference type="EMBL" id="LBUP01000007">
    <property type="protein sequence ID" value="KKQ66052.1"/>
    <property type="molecule type" value="Genomic_DNA"/>
</dbReference>
<dbReference type="Proteomes" id="UP000034235">
    <property type="component" value="Unassembled WGS sequence"/>
</dbReference>
<evidence type="ECO:0000313" key="3">
    <source>
        <dbReference type="Proteomes" id="UP000034235"/>
    </source>
</evidence>
<evidence type="ECO:0000256" key="1">
    <source>
        <dbReference type="SAM" id="Phobius"/>
    </source>
</evidence>
<proteinExistence type="predicted"/>